<dbReference type="InterPro" id="IPR038717">
    <property type="entry name" value="Tc1-like_DDE_dom"/>
</dbReference>
<dbReference type="Gene3D" id="3.30.420.10">
    <property type="entry name" value="Ribonuclease H-like superfamily/Ribonuclease H"/>
    <property type="match status" value="1"/>
</dbReference>
<keyword evidence="3" id="KW-1185">Reference proteome</keyword>
<proteinExistence type="predicted"/>
<dbReference type="InParanoid" id="H3GYN8"/>
<dbReference type="PANTHER" id="PTHR48472">
    <property type="entry name" value="TC1-LIKE TRANSPOSASE DDE DOMAIN-CONTAINING PROTEIN"/>
    <property type="match status" value="1"/>
</dbReference>
<dbReference type="InterPro" id="IPR036397">
    <property type="entry name" value="RNaseH_sf"/>
</dbReference>
<accession>H3GYN8</accession>
<protein>
    <recommendedName>
        <fullName evidence="1">Tc1-like transposase DDE domain-containing protein</fullName>
    </recommendedName>
</protein>
<dbReference type="eggNOG" id="ENOG502RGBX">
    <property type="taxonomic scope" value="Eukaryota"/>
</dbReference>
<feature type="domain" description="Tc1-like transposase DDE" evidence="1">
    <location>
        <begin position="273"/>
        <end position="332"/>
    </location>
</feature>
<dbReference type="EMBL" id="DS566075">
    <property type="status" value="NOT_ANNOTATED_CDS"/>
    <property type="molecule type" value="Genomic_DNA"/>
</dbReference>
<evidence type="ECO:0000313" key="3">
    <source>
        <dbReference type="Proteomes" id="UP000005238"/>
    </source>
</evidence>
<dbReference type="Proteomes" id="UP000005238">
    <property type="component" value="Unassembled WGS sequence"/>
</dbReference>
<dbReference type="SUPFAM" id="SSF46689">
    <property type="entry name" value="Homeodomain-like"/>
    <property type="match status" value="1"/>
</dbReference>
<dbReference type="InterPro" id="IPR009057">
    <property type="entry name" value="Homeodomain-like_sf"/>
</dbReference>
<dbReference type="EnsemblProtists" id="Phyra82834">
    <property type="protein sequence ID" value="Phyra82834"/>
    <property type="gene ID" value="Phyra82834"/>
</dbReference>
<reference evidence="3" key="1">
    <citation type="journal article" date="2006" name="Science">
        <title>Phytophthora genome sequences uncover evolutionary origins and mechanisms of pathogenesis.</title>
        <authorList>
            <person name="Tyler B.M."/>
            <person name="Tripathy S."/>
            <person name="Zhang X."/>
            <person name="Dehal P."/>
            <person name="Jiang R.H."/>
            <person name="Aerts A."/>
            <person name="Arredondo F.D."/>
            <person name="Baxter L."/>
            <person name="Bensasson D."/>
            <person name="Beynon J.L."/>
            <person name="Chapman J."/>
            <person name="Damasceno C.M."/>
            <person name="Dorrance A.E."/>
            <person name="Dou D."/>
            <person name="Dickerman A.W."/>
            <person name="Dubchak I.L."/>
            <person name="Garbelotto M."/>
            <person name="Gijzen M."/>
            <person name="Gordon S.G."/>
            <person name="Govers F."/>
            <person name="Grunwald N.J."/>
            <person name="Huang W."/>
            <person name="Ivors K.L."/>
            <person name="Jones R.W."/>
            <person name="Kamoun S."/>
            <person name="Krampis K."/>
            <person name="Lamour K.H."/>
            <person name="Lee M.K."/>
            <person name="McDonald W.H."/>
            <person name="Medina M."/>
            <person name="Meijer H.J."/>
            <person name="Nordberg E.K."/>
            <person name="Maclean D.J."/>
            <person name="Ospina-Giraldo M.D."/>
            <person name="Morris P.F."/>
            <person name="Phuntumart V."/>
            <person name="Putnam N.H."/>
            <person name="Rash S."/>
            <person name="Rose J.K."/>
            <person name="Sakihama Y."/>
            <person name="Salamov A.A."/>
            <person name="Savidor A."/>
            <person name="Scheuring C.F."/>
            <person name="Smith B.M."/>
            <person name="Sobral B.W."/>
            <person name="Terry A."/>
            <person name="Torto-Alalibo T.A."/>
            <person name="Win J."/>
            <person name="Xu Z."/>
            <person name="Zhang H."/>
            <person name="Grigoriev I.V."/>
            <person name="Rokhsar D.S."/>
            <person name="Boore J.L."/>
        </authorList>
    </citation>
    <scope>NUCLEOTIDE SEQUENCE [LARGE SCALE GENOMIC DNA]</scope>
    <source>
        <strain evidence="3">Pr102</strain>
    </source>
</reference>
<dbReference type="HOGENOM" id="CLU_055211_1_0_1"/>
<dbReference type="PANTHER" id="PTHR48472:SF1">
    <property type="entry name" value="TC1-LIKE TRANSPOSASE DDE DOMAIN-CONTAINING PROTEIN"/>
    <property type="match status" value="1"/>
</dbReference>
<dbReference type="AlphaFoldDB" id="H3GYN8"/>
<dbReference type="VEuPathDB" id="FungiDB:KRP22_1281"/>
<organism evidence="2 3">
    <name type="scientific">Phytophthora ramorum</name>
    <name type="common">Sudden oak death agent</name>
    <dbReference type="NCBI Taxonomy" id="164328"/>
    <lineage>
        <taxon>Eukaryota</taxon>
        <taxon>Sar</taxon>
        <taxon>Stramenopiles</taxon>
        <taxon>Oomycota</taxon>
        <taxon>Peronosporomycetes</taxon>
        <taxon>Peronosporales</taxon>
        <taxon>Peronosporaceae</taxon>
        <taxon>Phytophthora</taxon>
    </lineage>
</organism>
<evidence type="ECO:0000259" key="1">
    <source>
        <dbReference type="Pfam" id="PF13358"/>
    </source>
</evidence>
<reference evidence="2" key="2">
    <citation type="submission" date="2015-06" db="UniProtKB">
        <authorList>
            <consortium name="EnsemblProtists"/>
        </authorList>
    </citation>
    <scope>IDENTIFICATION</scope>
    <source>
        <strain evidence="2">Pr102</strain>
    </source>
</reference>
<dbReference type="GO" id="GO:0003676">
    <property type="term" value="F:nucleic acid binding"/>
    <property type="evidence" value="ECO:0007669"/>
    <property type="project" value="InterPro"/>
</dbReference>
<sequence>MPTLPHPPVARARVFDSYRAGGDWMLVAAHSCISSTSACRIVASGREEPLPRGGFRDMCVKCTPEIVAALKKYLDDNCIYTLQSMKGMVSYDFCVHISTSTISDKLIDMLYTVKQVRVEPMTCNNEQNKTKRMAFATKLRSHMSTGDFIVYYDETNFNVYWRRTQGHAKIGTRAAVMLPHLKESTSKYSVQSQPRHLHPMASVYVYGCPYSRSGWLKTSSVPVVHWDRRAYPATDTPKRVVMRSCRTGGPENIRMDVNAALVDAIYEKVKATPTYQEHFLGKKVVVVLDNAPAHSQTEDRVVEHDDLELLRLAPYSLMCNPIENWFSVLIKADLALSREELVASRPRGQIAEGRMQILERAAKRNIRCMDLRLVSEMALHCQHAVAAADRMEGMQYGTYVSSLRFALGFLCIAL</sequence>
<evidence type="ECO:0000313" key="2">
    <source>
        <dbReference type="EnsemblProtists" id="Phyra82834"/>
    </source>
</evidence>
<name>H3GYN8_PHYRM</name>
<dbReference type="Pfam" id="PF13358">
    <property type="entry name" value="DDE_3"/>
    <property type="match status" value="1"/>
</dbReference>